<feature type="compositionally biased region" description="Polar residues" evidence="1">
    <location>
        <begin position="1"/>
        <end position="25"/>
    </location>
</feature>
<proteinExistence type="predicted"/>
<accession>A0A0B6Y5T5</accession>
<organism evidence="2">
    <name type="scientific">Arion vulgaris</name>
    <dbReference type="NCBI Taxonomy" id="1028688"/>
    <lineage>
        <taxon>Eukaryota</taxon>
        <taxon>Metazoa</taxon>
        <taxon>Spiralia</taxon>
        <taxon>Lophotrochozoa</taxon>
        <taxon>Mollusca</taxon>
        <taxon>Gastropoda</taxon>
        <taxon>Heterobranchia</taxon>
        <taxon>Euthyneura</taxon>
        <taxon>Panpulmonata</taxon>
        <taxon>Eupulmonata</taxon>
        <taxon>Stylommatophora</taxon>
        <taxon>Helicina</taxon>
        <taxon>Arionoidea</taxon>
        <taxon>Arionidae</taxon>
        <taxon>Arion</taxon>
    </lineage>
</organism>
<dbReference type="AlphaFoldDB" id="A0A0B6Y5T5"/>
<name>A0A0B6Y5T5_9EUPU</name>
<protein>
    <submittedName>
        <fullName evidence="2">Uncharacterized protein</fullName>
    </submittedName>
</protein>
<feature type="non-terminal residue" evidence="2">
    <location>
        <position position="1"/>
    </location>
</feature>
<dbReference type="EMBL" id="HACG01004010">
    <property type="protein sequence ID" value="CEK50875.1"/>
    <property type="molecule type" value="Transcribed_RNA"/>
</dbReference>
<feature type="non-terminal residue" evidence="2">
    <location>
        <position position="72"/>
    </location>
</feature>
<sequence length="72" mass="7600">LSSFKAQTDMTFLQSPSPNGTSSIRTSDETLMPNSPRESTKSFILYGDGGYSYAASPNGTMGSFKSSPPVSP</sequence>
<gene>
    <name evidence="2" type="primary">ORF11895</name>
</gene>
<feature type="region of interest" description="Disordered" evidence="1">
    <location>
        <begin position="1"/>
        <end position="41"/>
    </location>
</feature>
<evidence type="ECO:0000313" key="2">
    <source>
        <dbReference type="EMBL" id="CEK50875.1"/>
    </source>
</evidence>
<reference evidence="2" key="1">
    <citation type="submission" date="2014-12" db="EMBL/GenBank/DDBJ databases">
        <title>Insight into the proteome of Arion vulgaris.</title>
        <authorList>
            <person name="Aradska J."/>
            <person name="Bulat T."/>
            <person name="Smidak R."/>
            <person name="Sarate P."/>
            <person name="Gangsoo J."/>
            <person name="Sialana F."/>
            <person name="Bilban M."/>
            <person name="Lubec G."/>
        </authorList>
    </citation>
    <scope>NUCLEOTIDE SEQUENCE</scope>
    <source>
        <tissue evidence="2">Skin</tissue>
    </source>
</reference>
<evidence type="ECO:0000256" key="1">
    <source>
        <dbReference type="SAM" id="MobiDB-lite"/>
    </source>
</evidence>